<keyword evidence="3" id="KW-0813">Transport</keyword>
<feature type="transmembrane region" description="Helical" evidence="10">
    <location>
        <begin position="175"/>
        <end position="192"/>
    </location>
</feature>
<evidence type="ECO:0000256" key="5">
    <source>
        <dbReference type="ARBA" id="ARBA00022597"/>
    </source>
</evidence>
<dbReference type="InterPro" id="IPR004316">
    <property type="entry name" value="SWEET_rpt"/>
</dbReference>
<comment type="similarity">
    <text evidence="2">Belongs to the SWEET sugar transporter family.</text>
</comment>
<name>A0A1E1J810_LEIGU</name>
<proteinExistence type="inferred from homology"/>
<dbReference type="PANTHER" id="PTHR10791">
    <property type="entry name" value="RAG1-ACTIVATING PROTEIN 1"/>
    <property type="match status" value="1"/>
</dbReference>
<keyword evidence="7" id="KW-0677">Repeat</keyword>
<comment type="subcellular location">
    <subcellularLocation>
        <location evidence="1">Cell membrane</location>
        <topology evidence="1">Multi-pass membrane protein</topology>
    </subcellularLocation>
</comment>
<evidence type="ECO:0000313" key="11">
    <source>
        <dbReference type="EMBL" id="CCM19755.1"/>
    </source>
</evidence>
<evidence type="ECO:0000256" key="9">
    <source>
        <dbReference type="ARBA" id="ARBA00023136"/>
    </source>
</evidence>
<keyword evidence="9 10" id="KW-0472">Membrane</keyword>
<feature type="transmembrane region" description="Helical" evidence="10">
    <location>
        <begin position="36"/>
        <end position="57"/>
    </location>
</feature>
<accession>A0A1E1J810</accession>
<evidence type="ECO:0008006" key="12">
    <source>
        <dbReference type="Google" id="ProtNLM"/>
    </source>
</evidence>
<sequence length="239" mass="25903">MGVFLPIIAVFATAASMCMVLSPVITVGNMRAANSVGVGTITFFCAQLLNCSVWAMYGVQTISLPVIICNTVGSATAVYCILTFLAVARMQEKAGHVLSSTSYRSSLNSAIFTAFLIILFMLLLLYLINCANWSSTAQLNGILGGCCSVFMLSSPLGMAKVIIREKNAEPLQPETVSFATLNSVLWVLYGLLKFDMYITIPNVLCTLACIFQVFLLMRYGRRTAQRLHIAEALSPVPVD</sequence>
<evidence type="ECO:0000256" key="3">
    <source>
        <dbReference type="ARBA" id="ARBA00022448"/>
    </source>
</evidence>
<dbReference type="AlphaFoldDB" id="A0A1E1J810"/>
<dbReference type="GO" id="GO:0051119">
    <property type="term" value="F:sugar transmembrane transporter activity"/>
    <property type="evidence" value="ECO:0007669"/>
    <property type="project" value="InterPro"/>
</dbReference>
<dbReference type="GO" id="GO:0005886">
    <property type="term" value="C:plasma membrane"/>
    <property type="evidence" value="ECO:0007669"/>
    <property type="project" value="UniProtKB-SubCell"/>
</dbReference>
<feature type="transmembrane region" description="Helical" evidence="10">
    <location>
        <begin position="63"/>
        <end position="88"/>
    </location>
</feature>
<evidence type="ECO:0000256" key="4">
    <source>
        <dbReference type="ARBA" id="ARBA00022475"/>
    </source>
</evidence>
<feature type="transmembrane region" description="Helical" evidence="10">
    <location>
        <begin position="6"/>
        <end position="24"/>
    </location>
</feature>
<evidence type="ECO:0000256" key="6">
    <source>
        <dbReference type="ARBA" id="ARBA00022692"/>
    </source>
</evidence>
<feature type="transmembrane region" description="Helical" evidence="10">
    <location>
        <begin position="109"/>
        <end position="129"/>
    </location>
</feature>
<feature type="transmembrane region" description="Helical" evidence="10">
    <location>
        <begin position="198"/>
        <end position="217"/>
    </location>
</feature>
<keyword evidence="8 10" id="KW-1133">Transmembrane helix</keyword>
<dbReference type="Pfam" id="PF03083">
    <property type="entry name" value="MtN3_slv"/>
    <property type="match status" value="2"/>
</dbReference>
<evidence type="ECO:0000256" key="7">
    <source>
        <dbReference type="ARBA" id="ARBA00022737"/>
    </source>
</evidence>
<dbReference type="InterPro" id="IPR047664">
    <property type="entry name" value="SWEET"/>
</dbReference>
<keyword evidence="5" id="KW-0762">Sugar transport</keyword>
<feature type="transmembrane region" description="Helical" evidence="10">
    <location>
        <begin position="141"/>
        <end position="163"/>
    </location>
</feature>
<dbReference type="EMBL" id="CALQ01001875">
    <property type="protein sequence ID" value="CCM19755.1"/>
    <property type="molecule type" value="Genomic_DNA"/>
</dbReference>
<keyword evidence="4" id="KW-1003">Cell membrane</keyword>
<reference evidence="11" key="1">
    <citation type="submission" date="2012-08" db="EMBL/GenBank/DDBJ databases">
        <title>Comparative genomics of metastatic and non-metastatic Leishmania guyanensis provides insights into polygenic factors involved in Leishmania RNA virus infection.</title>
        <authorList>
            <person name="Smith D."/>
            <person name="Hertz-Fowler C."/>
            <person name="Martin R."/>
            <person name="Dickens N."/>
            <person name="Fasel N."/>
            <person name="Falquet L."/>
            <person name="Beverley S."/>
            <person name="Zangger H."/>
            <person name="Calderon-Copete S."/>
            <person name="Mottram J."/>
            <person name="Xenarios I."/>
        </authorList>
    </citation>
    <scope>NUCLEOTIDE SEQUENCE</scope>
    <source>
        <strain evidence="11">MHOM/BR/75/M4147/SSU:IR2SAT-LUC</strain>
    </source>
</reference>
<evidence type="ECO:0000256" key="10">
    <source>
        <dbReference type="SAM" id="Phobius"/>
    </source>
</evidence>
<evidence type="ECO:0000256" key="1">
    <source>
        <dbReference type="ARBA" id="ARBA00004651"/>
    </source>
</evidence>
<protein>
    <recommendedName>
        <fullName evidence="12">Sugar efflux transporter</fullName>
    </recommendedName>
</protein>
<gene>
    <name evidence="11" type="primary">LgM4147LRVhigh.35.02270.00370</name>
    <name evidence="11" type="ORF">BN36_3572360</name>
</gene>
<evidence type="ECO:0000256" key="2">
    <source>
        <dbReference type="ARBA" id="ARBA00007809"/>
    </source>
</evidence>
<evidence type="ECO:0000256" key="8">
    <source>
        <dbReference type="ARBA" id="ARBA00022989"/>
    </source>
</evidence>
<keyword evidence="6 10" id="KW-0812">Transmembrane</keyword>
<dbReference type="Gene3D" id="1.20.1280.290">
    <property type="match status" value="2"/>
</dbReference>
<organism evidence="11">
    <name type="scientific">Leishmania guyanensis</name>
    <dbReference type="NCBI Taxonomy" id="5670"/>
    <lineage>
        <taxon>Eukaryota</taxon>
        <taxon>Discoba</taxon>
        <taxon>Euglenozoa</taxon>
        <taxon>Kinetoplastea</taxon>
        <taxon>Metakinetoplastina</taxon>
        <taxon>Trypanosomatida</taxon>
        <taxon>Trypanosomatidae</taxon>
        <taxon>Leishmaniinae</taxon>
        <taxon>Leishmania</taxon>
        <taxon>Leishmania guyanensis species complex</taxon>
    </lineage>
</organism>
<dbReference type="PANTHER" id="PTHR10791:SF30">
    <property type="entry name" value="SUGAR TRANSPORTER SWEET1"/>
    <property type="match status" value="1"/>
</dbReference>